<dbReference type="SUPFAM" id="SSF82185">
    <property type="entry name" value="Histone H3 K4-specific methyltransferase SET7/9 N-terminal domain"/>
    <property type="match status" value="1"/>
</dbReference>
<evidence type="ECO:0000256" key="6">
    <source>
        <dbReference type="ARBA" id="ARBA00022692"/>
    </source>
</evidence>
<dbReference type="SUPFAM" id="SSF74653">
    <property type="entry name" value="TolA/TonB C-terminal domain"/>
    <property type="match status" value="1"/>
</dbReference>
<keyword evidence="8" id="KW-1133">Transmembrane helix</keyword>
<sequence length="248" mass="26988">MAQTAAPAAAASAAAVIPPIHTVYFDALGRPINTAEGADHREDMIYRDSVGGSVRVYYPSGKLRRVVPYLHFAYGIKYGSETSFYETGELKSRCEYKVDGPVGYYQQFYRNGKVRFRTPMGNDLPKDAQGEGFGPDGLPFTAAYNKEHSKMPAMRGGGGDAAIVQAVQQAVRYPAEALRSQITGRVLVSFMVDDCGFVRNVRIVKTPSPVFNATVLSAVASLGRLTPGEHDGETVDVFYTVPITFSIR</sequence>
<dbReference type="InterPro" id="IPR011652">
    <property type="entry name" value="MORN_2"/>
</dbReference>
<gene>
    <name evidence="11" type="ORF">IC234_03785</name>
</gene>
<feature type="domain" description="TonB C-terminal" evidence="10">
    <location>
        <begin position="158"/>
        <end position="248"/>
    </location>
</feature>
<evidence type="ECO:0000256" key="8">
    <source>
        <dbReference type="ARBA" id="ARBA00022989"/>
    </source>
</evidence>
<evidence type="ECO:0000313" key="11">
    <source>
        <dbReference type="EMBL" id="MBD2721237.1"/>
    </source>
</evidence>
<keyword evidence="3" id="KW-0813">Transport</keyword>
<dbReference type="RefSeq" id="WP_190922490.1">
    <property type="nucleotide sequence ID" value="NZ_JACXAC010000001.1"/>
</dbReference>
<accession>A0ABR8JMK4</accession>
<dbReference type="PANTHER" id="PTHR33446:SF2">
    <property type="entry name" value="PROTEIN TONB"/>
    <property type="match status" value="1"/>
</dbReference>
<keyword evidence="4" id="KW-1003">Cell membrane</keyword>
<dbReference type="EMBL" id="JACXAC010000001">
    <property type="protein sequence ID" value="MBD2721237.1"/>
    <property type="molecule type" value="Genomic_DNA"/>
</dbReference>
<dbReference type="PANTHER" id="PTHR33446">
    <property type="entry name" value="PROTEIN TONB-RELATED"/>
    <property type="match status" value="1"/>
</dbReference>
<dbReference type="InterPro" id="IPR051045">
    <property type="entry name" value="TonB-dependent_transducer"/>
</dbReference>
<dbReference type="Proteomes" id="UP000606003">
    <property type="component" value="Unassembled WGS sequence"/>
</dbReference>
<keyword evidence="6" id="KW-0812">Transmembrane</keyword>
<evidence type="ECO:0000259" key="10">
    <source>
        <dbReference type="PROSITE" id="PS52015"/>
    </source>
</evidence>
<dbReference type="NCBIfam" id="TIGR01352">
    <property type="entry name" value="tonB_Cterm"/>
    <property type="match status" value="1"/>
</dbReference>
<dbReference type="Pfam" id="PF07661">
    <property type="entry name" value="MORN_2"/>
    <property type="match status" value="3"/>
</dbReference>
<comment type="similarity">
    <text evidence="2">Belongs to the TonB family.</text>
</comment>
<evidence type="ECO:0000256" key="4">
    <source>
        <dbReference type="ARBA" id="ARBA00022475"/>
    </source>
</evidence>
<evidence type="ECO:0000256" key="7">
    <source>
        <dbReference type="ARBA" id="ARBA00022927"/>
    </source>
</evidence>
<dbReference type="Gene3D" id="3.30.1150.10">
    <property type="match status" value="1"/>
</dbReference>
<evidence type="ECO:0000313" key="12">
    <source>
        <dbReference type="Proteomes" id="UP000606003"/>
    </source>
</evidence>
<keyword evidence="7" id="KW-0653">Protein transport</keyword>
<dbReference type="Pfam" id="PF03544">
    <property type="entry name" value="TonB_C"/>
    <property type="match status" value="1"/>
</dbReference>
<dbReference type="Gene3D" id="3.90.930.1">
    <property type="match status" value="1"/>
</dbReference>
<proteinExistence type="inferred from homology"/>
<keyword evidence="5" id="KW-0997">Cell inner membrane</keyword>
<dbReference type="InterPro" id="IPR037682">
    <property type="entry name" value="TonB_C"/>
</dbReference>
<dbReference type="PROSITE" id="PS52015">
    <property type="entry name" value="TONB_CTD"/>
    <property type="match status" value="1"/>
</dbReference>
<comment type="caution">
    <text evidence="11">The sequence shown here is derived from an EMBL/GenBank/DDBJ whole genome shotgun (WGS) entry which is preliminary data.</text>
</comment>
<organism evidence="11 12">
    <name type="scientific">Hymenobacter armeniacus</name>
    <dbReference type="NCBI Taxonomy" id="2771358"/>
    <lineage>
        <taxon>Bacteria</taxon>
        <taxon>Pseudomonadati</taxon>
        <taxon>Bacteroidota</taxon>
        <taxon>Cytophagia</taxon>
        <taxon>Cytophagales</taxon>
        <taxon>Hymenobacteraceae</taxon>
        <taxon>Hymenobacter</taxon>
    </lineage>
</organism>
<dbReference type="InterPro" id="IPR006260">
    <property type="entry name" value="TonB/TolA_C"/>
</dbReference>
<evidence type="ECO:0000256" key="9">
    <source>
        <dbReference type="ARBA" id="ARBA00023136"/>
    </source>
</evidence>
<evidence type="ECO:0000256" key="5">
    <source>
        <dbReference type="ARBA" id="ARBA00022519"/>
    </source>
</evidence>
<name>A0ABR8JMK4_9BACT</name>
<evidence type="ECO:0000256" key="3">
    <source>
        <dbReference type="ARBA" id="ARBA00022448"/>
    </source>
</evidence>
<evidence type="ECO:0000256" key="1">
    <source>
        <dbReference type="ARBA" id="ARBA00004383"/>
    </source>
</evidence>
<evidence type="ECO:0000256" key="2">
    <source>
        <dbReference type="ARBA" id="ARBA00006555"/>
    </source>
</evidence>
<keyword evidence="12" id="KW-1185">Reference proteome</keyword>
<protein>
    <submittedName>
        <fullName evidence="11">TonB family protein</fullName>
    </submittedName>
</protein>
<reference evidence="11 12" key="1">
    <citation type="submission" date="2020-09" db="EMBL/GenBank/DDBJ databases">
        <authorList>
            <person name="Kim M.K."/>
        </authorList>
    </citation>
    <scope>NUCLEOTIDE SEQUENCE [LARGE SCALE GENOMIC DNA]</scope>
    <source>
        <strain evidence="11 12">BT189</strain>
    </source>
</reference>
<keyword evidence="9" id="KW-0472">Membrane</keyword>
<comment type="subcellular location">
    <subcellularLocation>
        <location evidence="1">Cell inner membrane</location>
        <topology evidence="1">Single-pass membrane protein</topology>
        <orientation evidence="1">Periplasmic side</orientation>
    </subcellularLocation>
</comment>